<dbReference type="Pfam" id="PF05049">
    <property type="entry name" value="IIGP"/>
    <property type="match status" value="1"/>
</dbReference>
<dbReference type="Proteomes" id="UP001249851">
    <property type="component" value="Unassembled WGS sequence"/>
</dbReference>
<keyword evidence="4" id="KW-0342">GTP-binding</keyword>
<dbReference type="GO" id="GO:0016020">
    <property type="term" value="C:membrane"/>
    <property type="evidence" value="ECO:0007669"/>
    <property type="project" value="InterPro"/>
</dbReference>
<evidence type="ECO:0000313" key="7">
    <source>
        <dbReference type="EMBL" id="KAK2550960.1"/>
    </source>
</evidence>
<protein>
    <submittedName>
        <fullName evidence="7">Interferon-inducible GTPase 1</fullName>
    </submittedName>
</protein>
<proteinExistence type="inferred from homology"/>
<name>A0AAD9PYE7_ACRCE</name>
<dbReference type="GO" id="GO:0005525">
    <property type="term" value="F:GTP binding"/>
    <property type="evidence" value="ECO:0007669"/>
    <property type="project" value="UniProtKB-KW"/>
</dbReference>
<sequence>MAKLEDGCAKEDDRLKNDTGARHREADDINVSKTEEARDQRWPKVEVHIALTGDSGAGKSSFINAIRDLREDDEGAATVDVTQCTKEPTAYDHPAFPNAKFWDLPGIGTPSYPDMETYTKKVELEKYDAFLIFTATRFTENSLQLAVKIKSMKRKFIFIRSKIDNSARAESRKRSFDEQGMLMKIRRKCLERLGDLLSCEEDVFLISSHHPNKWDFYRLREAIFDAVIMLQEQESLTLRVLQDLVITS</sequence>
<comment type="caution">
    <text evidence="7">The sequence shown here is derived from an EMBL/GenBank/DDBJ whole genome shotgun (WGS) entry which is preliminary data.</text>
</comment>
<reference evidence="7" key="1">
    <citation type="journal article" date="2023" name="G3 (Bethesda)">
        <title>Whole genome assembly and annotation of the endangered Caribbean coral Acropora cervicornis.</title>
        <authorList>
            <person name="Selwyn J.D."/>
            <person name="Vollmer S.V."/>
        </authorList>
    </citation>
    <scope>NUCLEOTIDE SEQUENCE</scope>
    <source>
        <strain evidence="7">K2</strain>
    </source>
</reference>
<dbReference type="InterPro" id="IPR007743">
    <property type="entry name" value="Immunity-related_GTPase-like"/>
</dbReference>
<dbReference type="FunFam" id="3.40.50.300:FF:000541">
    <property type="entry name" value="Immunity related GTPase M"/>
    <property type="match status" value="1"/>
</dbReference>
<dbReference type="PANTHER" id="PTHR32341">
    <property type="entry name" value="INTERFERON-INDUCIBLE GTPASE"/>
    <property type="match status" value="1"/>
</dbReference>
<dbReference type="InterPro" id="IPR030385">
    <property type="entry name" value="G_IRG_dom"/>
</dbReference>
<keyword evidence="8" id="KW-1185">Reference proteome</keyword>
<evidence type="ECO:0000256" key="3">
    <source>
        <dbReference type="ARBA" id="ARBA00022801"/>
    </source>
</evidence>
<keyword evidence="2" id="KW-0547">Nucleotide-binding</keyword>
<evidence type="ECO:0000256" key="5">
    <source>
        <dbReference type="SAM" id="MobiDB-lite"/>
    </source>
</evidence>
<evidence type="ECO:0000256" key="4">
    <source>
        <dbReference type="ARBA" id="ARBA00023134"/>
    </source>
</evidence>
<feature type="region of interest" description="Disordered" evidence="5">
    <location>
        <begin position="1"/>
        <end position="38"/>
    </location>
</feature>
<comment type="similarity">
    <text evidence="1">Belongs to the TRAFAC class dynamin-like GTPase superfamily. IRG family.</text>
</comment>
<evidence type="ECO:0000256" key="2">
    <source>
        <dbReference type="ARBA" id="ARBA00022741"/>
    </source>
</evidence>
<evidence type="ECO:0000313" key="8">
    <source>
        <dbReference type="Proteomes" id="UP001249851"/>
    </source>
</evidence>
<dbReference type="EMBL" id="JARQWQ010000103">
    <property type="protein sequence ID" value="KAK2550960.1"/>
    <property type="molecule type" value="Genomic_DNA"/>
</dbReference>
<dbReference type="InterPro" id="IPR027417">
    <property type="entry name" value="P-loop_NTPase"/>
</dbReference>
<dbReference type="InterPro" id="IPR051515">
    <property type="entry name" value="IRG"/>
</dbReference>
<dbReference type="GO" id="GO:0016787">
    <property type="term" value="F:hydrolase activity"/>
    <property type="evidence" value="ECO:0007669"/>
    <property type="project" value="UniProtKB-KW"/>
</dbReference>
<accession>A0AAD9PYE7</accession>
<dbReference type="Gene3D" id="3.40.50.300">
    <property type="entry name" value="P-loop containing nucleotide triphosphate hydrolases"/>
    <property type="match status" value="1"/>
</dbReference>
<dbReference type="AlphaFoldDB" id="A0AAD9PYE7"/>
<evidence type="ECO:0000259" key="6">
    <source>
        <dbReference type="PROSITE" id="PS51716"/>
    </source>
</evidence>
<dbReference type="PANTHER" id="PTHR32341:SF10">
    <property type="entry name" value="INTERFERON-INDUCIBLE GTPASE 5"/>
    <property type="match status" value="1"/>
</dbReference>
<keyword evidence="3" id="KW-0378">Hydrolase</keyword>
<feature type="domain" description="IRG-type G" evidence="6">
    <location>
        <begin position="45"/>
        <end position="226"/>
    </location>
</feature>
<reference evidence="7" key="2">
    <citation type="journal article" date="2023" name="Science">
        <title>Genomic signatures of disease resistance in endangered staghorn corals.</title>
        <authorList>
            <person name="Vollmer S.V."/>
            <person name="Selwyn J.D."/>
            <person name="Despard B.A."/>
            <person name="Roesel C.L."/>
        </authorList>
    </citation>
    <scope>NUCLEOTIDE SEQUENCE</scope>
    <source>
        <strain evidence="7">K2</strain>
    </source>
</reference>
<gene>
    <name evidence="7" type="ORF">P5673_028171</name>
</gene>
<dbReference type="SUPFAM" id="SSF52540">
    <property type="entry name" value="P-loop containing nucleoside triphosphate hydrolases"/>
    <property type="match status" value="1"/>
</dbReference>
<evidence type="ECO:0000256" key="1">
    <source>
        <dbReference type="ARBA" id="ARBA00005429"/>
    </source>
</evidence>
<dbReference type="PROSITE" id="PS51716">
    <property type="entry name" value="G_IRG"/>
    <property type="match status" value="1"/>
</dbReference>
<feature type="compositionally biased region" description="Basic and acidic residues" evidence="5">
    <location>
        <begin position="1"/>
        <end position="27"/>
    </location>
</feature>
<organism evidence="7 8">
    <name type="scientific">Acropora cervicornis</name>
    <name type="common">Staghorn coral</name>
    <dbReference type="NCBI Taxonomy" id="6130"/>
    <lineage>
        <taxon>Eukaryota</taxon>
        <taxon>Metazoa</taxon>
        <taxon>Cnidaria</taxon>
        <taxon>Anthozoa</taxon>
        <taxon>Hexacorallia</taxon>
        <taxon>Scleractinia</taxon>
        <taxon>Astrocoeniina</taxon>
        <taxon>Acroporidae</taxon>
        <taxon>Acropora</taxon>
    </lineage>
</organism>